<dbReference type="Proteomes" id="UP000177629">
    <property type="component" value="Unassembled WGS sequence"/>
</dbReference>
<comment type="caution">
    <text evidence="1">The sequence shown here is derived from an EMBL/GenBank/DDBJ whole genome shotgun (WGS) entry which is preliminary data.</text>
</comment>
<evidence type="ECO:0000313" key="2">
    <source>
        <dbReference type="Proteomes" id="UP000177629"/>
    </source>
</evidence>
<protein>
    <submittedName>
        <fullName evidence="1">Uncharacterized protein</fullName>
    </submittedName>
</protein>
<organism evidence="1 2">
    <name type="scientific">Candidatus Terrybacteria bacterium RIFCSPHIGHO2_01_FULL_48_17</name>
    <dbReference type="NCBI Taxonomy" id="1802362"/>
    <lineage>
        <taxon>Bacteria</taxon>
        <taxon>Candidatus Terryibacteriota</taxon>
    </lineage>
</organism>
<dbReference type="AlphaFoldDB" id="A0A1G2PKB7"/>
<accession>A0A1G2PKB7</accession>
<sequence length="109" mass="12222">MKNEASNRNICAFLVRKNENGSVRTDFVKDNRARAGAGLLHGAGGKEDGILLMFRVWRYLFSIEFRGRNFGHSFDCVRATLPDALSGYEHIRQAAAKYHAPQLSSHKAL</sequence>
<proteinExistence type="predicted"/>
<name>A0A1G2PKB7_9BACT</name>
<gene>
    <name evidence="1" type="ORF">A2806_01190</name>
</gene>
<evidence type="ECO:0000313" key="1">
    <source>
        <dbReference type="EMBL" id="OHA48723.1"/>
    </source>
</evidence>
<reference evidence="1 2" key="1">
    <citation type="journal article" date="2016" name="Nat. Commun.">
        <title>Thousands of microbial genomes shed light on interconnected biogeochemical processes in an aquifer system.</title>
        <authorList>
            <person name="Anantharaman K."/>
            <person name="Brown C.T."/>
            <person name="Hug L.A."/>
            <person name="Sharon I."/>
            <person name="Castelle C.J."/>
            <person name="Probst A.J."/>
            <person name="Thomas B.C."/>
            <person name="Singh A."/>
            <person name="Wilkins M.J."/>
            <person name="Karaoz U."/>
            <person name="Brodie E.L."/>
            <person name="Williams K.H."/>
            <person name="Hubbard S.S."/>
            <person name="Banfield J.F."/>
        </authorList>
    </citation>
    <scope>NUCLEOTIDE SEQUENCE [LARGE SCALE GENOMIC DNA]</scope>
</reference>
<dbReference type="EMBL" id="MHSS01000004">
    <property type="protein sequence ID" value="OHA48723.1"/>
    <property type="molecule type" value="Genomic_DNA"/>
</dbReference>
<dbReference type="STRING" id="1802362.A2806_01190"/>